<comment type="caution">
    <text evidence="1">The sequence shown here is derived from an EMBL/GenBank/DDBJ whole genome shotgun (WGS) entry which is preliminary data.</text>
</comment>
<evidence type="ECO:0000313" key="2">
    <source>
        <dbReference type="Proteomes" id="UP001055811"/>
    </source>
</evidence>
<proteinExistence type="predicted"/>
<evidence type="ECO:0000313" key="1">
    <source>
        <dbReference type="EMBL" id="KAI3767979.1"/>
    </source>
</evidence>
<dbReference type="Proteomes" id="UP001055811">
    <property type="component" value="Linkage Group LG03"/>
</dbReference>
<reference evidence="1 2" key="2">
    <citation type="journal article" date="2022" name="Mol. Ecol. Resour.">
        <title>The genomes of chicory, endive, great burdock and yacon provide insights into Asteraceae paleo-polyploidization history and plant inulin production.</title>
        <authorList>
            <person name="Fan W."/>
            <person name="Wang S."/>
            <person name="Wang H."/>
            <person name="Wang A."/>
            <person name="Jiang F."/>
            <person name="Liu H."/>
            <person name="Zhao H."/>
            <person name="Xu D."/>
            <person name="Zhang Y."/>
        </authorList>
    </citation>
    <scope>NUCLEOTIDE SEQUENCE [LARGE SCALE GENOMIC DNA]</scope>
    <source>
        <strain evidence="2">cv. Punajuju</strain>
        <tissue evidence="1">Leaves</tissue>
    </source>
</reference>
<name>A0ACB9F9J2_CICIN</name>
<gene>
    <name evidence="1" type="ORF">L2E82_18408</name>
</gene>
<accession>A0ACB9F9J2</accession>
<dbReference type="EMBL" id="CM042011">
    <property type="protein sequence ID" value="KAI3767979.1"/>
    <property type="molecule type" value="Genomic_DNA"/>
</dbReference>
<organism evidence="1 2">
    <name type="scientific">Cichorium intybus</name>
    <name type="common">Chicory</name>
    <dbReference type="NCBI Taxonomy" id="13427"/>
    <lineage>
        <taxon>Eukaryota</taxon>
        <taxon>Viridiplantae</taxon>
        <taxon>Streptophyta</taxon>
        <taxon>Embryophyta</taxon>
        <taxon>Tracheophyta</taxon>
        <taxon>Spermatophyta</taxon>
        <taxon>Magnoliopsida</taxon>
        <taxon>eudicotyledons</taxon>
        <taxon>Gunneridae</taxon>
        <taxon>Pentapetalae</taxon>
        <taxon>asterids</taxon>
        <taxon>campanulids</taxon>
        <taxon>Asterales</taxon>
        <taxon>Asteraceae</taxon>
        <taxon>Cichorioideae</taxon>
        <taxon>Cichorieae</taxon>
        <taxon>Cichoriinae</taxon>
        <taxon>Cichorium</taxon>
    </lineage>
</organism>
<protein>
    <submittedName>
        <fullName evidence="1">Uncharacterized protein</fullName>
    </submittedName>
</protein>
<sequence>MNFMQLRKYRGDNSAIMGCKQREGESLKDYFQIFNKATLDIPGQDNKLITGAFTWGLLPGLLSRKFLGRPPQSRHKMKERVERFLRQEEGIAEKQAYLQAATERRGNKFPNHPYSMAAQRHAGPGNRPFRRYNAHPKEGGRGRRSDVYAIRDGHNRRNQGYTAGYCEYHHSKTHNTHDCTMLRREVPEKQLKGNLVELARTLRDQNEKVQHTLKPQKGYHQHRAPEKEILAIRSFQQSRMQPSSPQGADCPESTERGILEQRPQTRPMERR</sequence>
<keyword evidence="2" id="KW-1185">Reference proteome</keyword>
<reference evidence="2" key="1">
    <citation type="journal article" date="2022" name="Mol. Ecol. Resour.">
        <title>The genomes of chicory, endive, great burdock and yacon provide insights into Asteraceae palaeo-polyploidization history and plant inulin production.</title>
        <authorList>
            <person name="Fan W."/>
            <person name="Wang S."/>
            <person name="Wang H."/>
            <person name="Wang A."/>
            <person name="Jiang F."/>
            <person name="Liu H."/>
            <person name="Zhao H."/>
            <person name="Xu D."/>
            <person name="Zhang Y."/>
        </authorList>
    </citation>
    <scope>NUCLEOTIDE SEQUENCE [LARGE SCALE GENOMIC DNA]</scope>
    <source>
        <strain evidence="2">cv. Punajuju</strain>
    </source>
</reference>